<proteinExistence type="predicted"/>
<dbReference type="EMBL" id="NBYY01000027">
    <property type="protein sequence ID" value="PCS22057.1"/>
    <property type="molecule type" value="Genomic_DNA"/>
</dbReference>
<feature type="region of interest" description="Disordered" evidence="1">
    <location>
        <begin position="1"/>
        <end position="20"/>
    </location>
</feature>
<name>A0A2A5T1L9_9GAMM</name>
<sequence length="42" mass="4874">MDNNHNVTEFHKLKKPHNKLLKQGTQQLLAQSYRSRGSILAQ</sequence>
<evidence type="ECO:0000313" key="2">
    <source>
        <dbReference type="EMBL" id="PCS22057.1"/>
    </source>
</evidence>
<dbReference type="AlphaFoldDB" id="A0A2A5T1L9"/>
<organism evidence="2 3">
    <name type="scientific">Candidatus Enterovibrio escicola</name>
    <dbReference type="NCBI Taxonomy" id="1927127"/>
    <lineage>
        <taxon>Bacteria</taxon>
        <taxon>Pseudomonadati</taxon>
        <taxon>Pseudomonadota</taxon>
        <taxon>Gammaproteobacteria</taxon>
        <taxon>Vibrionales</taxon>
        <taxon>Vibrionaceae</taxon>
        <taxon>Enterovibrio</taxon>
    </lineage>
</organism>
<evidence type="ECO:0000313" key="3">
    <source>
        <dbReference type="Proteomes" id="UP000219020"/>
    </source>
</evidence>
<accession>A0A2A5T1L9</accession>
<reference evidence="3" key="1">
    <citation type="submission" date="2017-04" db="EMBL/GenBank/DDBJ databases">
        <title>Genome evolution of the luminous symbionts of deep sea anglerfish.</title>
        <authorList>
            <person name="Hendry T.A."/>
        </authorList>
    </citation>
    <scope>NUCLEOTIDE SEQUENCE [LARGE SCALE GENOMIC DNA]</scope>
</reference>
<dbReference type="GeneID" id="78828765"/>
<dbReference type="RefSeq" id="WP_263363642.1">
    <property type="nucleotide sequence ID" value="NZ_CAWNJE010000028.1"/>
</dbReference>
<evidence type="ECO:0000256" key="1">
    <source>
        <dbReference type="SAM" id="MobiDB-lite"/>
    </source>
</evidence>
<gene>
    <name evidence="2" type="ORF">BTN49_2322</name>
</gene>
<protein>
    <submittedName>
        <fullName evidence="2">Uncharacterized protein</fullName>
    </submittedName>
</protein>
<keyword evidence="3" id="KW-1185">Reference proteome</keyword>
<comment type="caution">
    <text evidence="2">The sequence shown here is derived from an EMBL/GenBank/DDBJ whole genome shotgun (WGS) entry which is preliminary data.</text>
</comment>
<dbReference type="Proteomes" id="UP000219020">
    <property type="component" value="Unassembled WGS sequence"/>
</dbReference>